<sequence>MRSTPPPDPPRQFHSCYVDLPLLAVDISSSVHLQETDWGKFGKEEGGGIIKESKEKHGIGLWEAIREGWNITVGDRLANFGMGWALRAIGLSLVHSFLQLTDHSDKLTWRLAKNGNFGGEVVRGCGELFLCV</sequence>
<dbReference type="AlphaFoldDB" id="A0A438DWT1"/>
<protein>
    <submittedName>
        <fullName evidence="1">Uncharacterized protein</fullName>
    </submittedName>
</protein>
<gene>
    <name evidence="1" type="ORF">CK203_081075</name>
</gene>
<proteinExistence type="predicted"/>
<evidence type="ECO:0000313" key="2">
    <source>
        <dbReference type="Proteomes" id="UP000288805"/>
    </source>
</evidence>
<organism evidence="1 2">
    <name type="scientific">Vitis vinifera</name>
    <name type="common">Grape</name>
    <dbReference type="NCBI Taxonomy" id="29760"/>
    <lineage>
        <taxon>Eukaryota</taxon>
        <taxon>Viridiplantae</taxon>
        <taxon>Streptophyta</taxon>
        <taxon>Embryophyta</taxon>
        <taxon>Tracheophyta</taxon>
        <taxon>Spermatophyta</taxon>
        <taxon>Magnoliopsida</taxon>
        <taxon>eudicotyledons</taxon>
        <taxon>Gunneridae</taxon>
        <taxon>Pentapetalae</taxon>
        <taxon>rosids</taxon>
        <taxon>Vitales</taxon>
        <taxon>Vitaceae</taxon>
        <taxon>Viteae</taxon>
        <taxon>Vitis</taxon>
    </lineage>
</organism>
<reference evidence="1 2" key="1">
    <citation type="journal article" date="2018" name="PLoS Genet.">
        <title>Population sequencing reveals clonal diversity and ancestral inbreeding in the grapevine cultivar Chardonnay.</title>
        <authorList>
            <person name="Roach M.J."/>
            <person name="Johnson D.L."/>
            <person name="Bohlmann J."/>
            <person name="van Vuuren H.J."/>
            <person name="Jones S.J."/>
            <person name="Pretorius I.S."/>
            <person name="Schmidt S.A."/>
            <person name="Borneman A.R."/>
        </authorList>
    </citation>
    <scope>NUCLEOTIDE SEQUENCE [LARGE SCALE GENOMIC DNA]</scope>
    <source>
        <strain evidence="2">cv. Chardonnay</strain>
        <tissue evidence="1">Leaf</tissue>
    </source>
</reference>
<name>A0A438DWT1_VITVI</name>
<dbReference type="EMBL" id="QGNW01001468">
    <property type="protein sequence ID" value="RVW39943.1"/>
    <property type="molecule type" value="Genomic_DNA"/>
</dbReference>
<dbReference type="Proteomes" id="UP000288805">
    <property type="component" value="Unassembled WGS sequence"/>
</dbReference>
<evidence type="ECO:0000313" key="1">
    <source>
        <dbReference type="EMBL" id="RVW39943.1"/>
    </source>
</evidence>
<accession>A0A438DWT1</accession>
<comment type="caution">
    <text evidence="1">The sequence shown here is derived from an EMBL/GenBank/DDBJ whole genome shotgun (WGS) entry which is preliminary data.</text>
</comment>